<accession>A0ABU7QBU9</accession>
<dbReference type="SMART" id="SM00886">
    <property type="entry name" value="Dabb"/>
    <property type="match status" value="1"/>
</dbReference>
<gene>
    <name evidence="2" type="ORF">V2J94_44855</name>
</gene>
<dbReference type="InterPro" id="IPR011008">
    <property type="entry name" value="Dimeric_a/b-barrel"/>
</dbReference>
<dbReference type="EMBL" id="JAZBJO010000058">
    <property type="protein sequence ID" value="MEE4598880.1"/>
    <property type="molecule type" value="Genomic_DNA"/>
</dbReference>
<protein>
    <submittedName>
        <fullName evidence="2">Dabb family protein</fullName>
    </submittedName>
</protein>
<evidence type="ECO:0000313" key="3">
    <source>
        <dbReference type="Proteomes" id="UP001354709"/>
    </source>
</evidence>
<sequence length="107" mass="11927">MIRHVFLWKLAPGADPDQVIDLLSQLSTRIPSLRSWEIGKHKGDPGDNGAPWDGMLISDFDDWAGLEEYSLHPFHIEIVAQLKPLVADRAVVDAEKGKQDAKDKRAA</sequence>
<reference evidence="2 3" key="1">
    <citation type="submission" date="2023-11" db="EMBL/GenBank/DDBJ databases">
        <title>30 novel species of actinomycetes from the DSMZ collection.</title>
        <authorList>
            <person name="Nouioui I."/>
        </authorList>
    </citation>
    <scope>NUCLEOTIDE SEQUENCE [LARGE SCALE GENOMIC DNA]</scope>
    <source>
        <strain evidence="2 3">DSM 41524</strain>
    </source>
</reference>
<evidence type="ECO:0000259" key="1">
    <source>
        <dbReference type="PROSITE" id="PS51502"/>
    </source>
</evidence>
<dbReference type="Pfam" id="PF07876">
    <property type="entry name" value="Dabb"/>
    <property type="match status" value="1"/>
</dbReference>
<comment type="caution">
    <text evidence="2">The sequence shown here is derived from an EMBL/GenBank/DDBJ whole genome shotgun (WGS) entry which is preliminary data.</text>
</comment>
<dbReference type="Proteomes" id="UP001354709">
    <property type="component" value="Unassembled WGS sequence"/>
</dbReference>
<dbReference type="Gene3D" id="3.30.70.100">
    <property type="match status" value="1"/>
</dbReference>
<dbReference type="RefSeq" id="WP_330816186.1">
    <property type="nucleotide sequence ID" value="NZ_JAZBJO010000058.1"/>
</dbReference>
<dbReference type="InterPro" id="IPR013097">
    <property type="entry name" value="Dabb"/>
</dbReference>
<name>A0ABU7QBU9_9ACTN</name>
<organism evidence="2 3">
    <name type="scientific">Streptomyces asiaticus subsp. ignotus</name>
    <dbReference type="NCBI Taxonomy" id="3098222"/>
    <lineage>
        <taxon>Bacteria</taxon>
        <taxon>Bacillati</taxon>
        <taxon>Actinomycetota</taxon>
        <taxon>Actinomycetes</taxon>
        <taxon>Kitasatosporales</taxon>
        <taxon>Streptomycetaceae</taxon>
        <taxon>Streptomyces</taxon>
        <taxon>Streptomyces violaceusniger group</taxon>
    </lineage>
</organism>
<proteinExistence type="predicted"/>
<dbReference type="PANTHER" id="PTHR37832:SF1">
    <property type="entry name" value="STRESS-RESPONSE A_B BARREL DOMAIN-CONTAINING PROTEIN"/>
    <property type="match status" value="1"/>
</dbReference>
<feature type="domain" description="Stress-response A/B barrel" evidence="1">
    <location>
        <begin position="2"/>
        <end position="94"/>
    </location>
</feature>
<keyword evidence="3" id="KW-1185">Reference proteome</keyword>
<dbReference type="PANTHER" id="PTHR37832">
    <property type="entry name" value="BLL2683 PROTEIN"/>
    <property type="match status" value="1"/>
</dbReference>
<evidence type="ECO:0000313" key="2">
    <source>
        <dbReference type="EMBL" id="MEE4598880.1"/>
    </source>
</evidence>
<dbReference type="PROSITE" id="PS51502">
    <property type="entry name" value="S_R_A_B_BARREL"/>
    <property type="match status" value="1"/>
</dbReference>
<dbReference type="SUPFAM" id="SSF54909">
    <property type="entry name" value="Dimeric alpha+beta barrel"/>
    <property type="match status" value="1"/>
</dbReference>